<keyword evidence="2 8" id="KW-0489">Methyltransferase</keyword>
<comment type="caution">
    <text evidence="8">The sequence shown here is derived from an EMBL/GenBank/DDBJ whole genome shotgun (WGS) entry which is preliminary data.</text>
</comment>
<evidence type="ECO:0000256" key="1">
    <source>
        <dbReference type="ARBA" id="ARBA00006149"/>
    </source>
</evidence>
<dbReference type="InterPro" id="IPR052190">
    <property type="entry name" value="Euk-Arch_PrmC-MTase"/>
</dbReference>
<evidence type="ECO:0000313" key="8">
    <source>
        <dbReference type="EMBL" id="TNC49740.1"/>
    </source>
</evidence>
<comment type="similarity">
    <text evidence="1">Belongs to the eukaryotic/archaeal PrmC-related family.</text>
</comment>
<dbReference type="GO" id="GO:0008276">
    <property type="term" value="F:protein methyltransferase activity"/>
    <property type="evidence" value="ECO:0007669"/>
    <property type="project" value="TreeGrafter"/>
</dbReference>
<sequence length="494" mass="53070">MLRDPDTAALRDALRTADYTVEAVTDLLGPDAHRALMRNETTPGRRATTDGSPLATLTRLFALQLPVTAEQAERALPGLVDALSVAGILERSVSEVAARVDLRAYGDDSRDWWVVCDLTPGLDGSPRTVGPEHVLGISEASSSLAQLTVRQPVGSALDLGTGCGVQSLHLATHADRVVGTDVNPRALAMARLTAALNADEPSSPLFEVRDGSLFAPARGETYDLIATNPPFVVSPATGERLVYRDSGLPGDEVVRRIVTEAPAHLNPGGWCQILANWVHREGEPWTERISGWLAGTGCDAWVLQREVADLPTYVEMWLADAGLQGAPDYVQRYDTWLGWFEEQGIEAIGFGWLSLRNAGRDEPVLRLEEWPYEIEQPIGPHVAAWGARTDAYAEASDADLLAAHLVQADGLVQETVGAAGAPDPEVIMVRLQRGVRRAKQLDTVEAGLVGACDGDLSVGQILDALAQILERDAADLRATTLPSVRALVADGYLR</sequence>
<evidence type="ECO:0000256" key="3">
    <source>
        <dbReference type="ARBA" id="ARBA00022679"/>
    </source>
</evidence>
<reference evidence="8 10" key="1">
    <citation type="submission" date="2019-05" db="EMBL/GenBank/DDBJ databases">
        <title>Mumia sp. nov., isolated from the intestinal contents of plateau pika (Ochotona curzoniae) in the Qinghai-Tibet plateau of China.</title>
        <authorList>
            <person name="Tian Z."/>
        </authorList>
    </citation>
    <scope>NUCLEOTIDE SEQUENCE [LARGE SCALE GENOMIC DNA]</scope>
    <source>
        <strain evidence="10">527</strain>
        <strain evidence="8">Z527</strain>
    </source>
</reference>
<dbReference type="Proteomes" id="UP000306740">
    <property type="component" value="Unassembled WGS sequence"/>
</dbReference>
<evidence type="ECO:0000259" key="6">
    <source>
        <dbReference type="Pfam" id="PF23186"/>
    </source>
</evidence>
<dbReference type="EMBL" id="VDFR01000020">
    <property type="protein sequence ID" value="TNC49955.1"/>
    <property type="molecule type" value="Genomic_DNA"/>
</dbReference>
<feature type="domain" description="DUF7782" evidence="7">
    <location>
        <begin position="385"/>
        <end position="493"/>
    </location>
</feature>
<proteinExistence type="inferred from homology"/>
<dbReference type="Gene3D" id="3.40.50.150">
    <property type="entry name" value="Vaccinia Virus protein VP39"/>
    <property type="match status" value="1"/>
</dbReference>
<name>A0A5C4MZW7_9ACTN</name>
<dbReference type="Pfam" id="PF25004">
    <property type="entry name" value="DUF7782"/>
    <property type="match status" value="1"/>
</dbReference>
<keyword evidence="4" id="KW-0949">S-adenosyl-L-methionine</keyword>
<dbReference type="CDD" id="cd02440">
    <property type="entry name" value="AdoMet_MTases"/>
    <property type="match status" value="1"/>
</dbReference>
<evidence type="ECO:0000259" key="7">
    <source>
        <dbReference type="Pfam" id="PF25004"/>
    </source>
</evidence>
<keyword evidence="3 8" id="KW-0808">Transferase</keyword>
<evidence type="ECO:0000259" key="5">
    <source>
        <dbReference type="Pfam" id="PF05175"/>
    </source>
</evidence>
<dbReference type="GO" id="GO:0032259">
    <property type="term" value="P:methylation"/>
    <property type="evidence" value="ECO:0007669"/>
    <property type="project" value="UniProtKB-KW"/>
</dbReference>
<dbReference type="OrthoDB" id="129465at2"/>
<evidence type="ECO:0000256" key="2">
    <source>
        <dbReference type="ARBA" id="ARBA00022603"/>
    </source>
</evidence>
<dbReference type="Pfam" id="PF05175">
    <property type="entry name" value="MTS"/>
    <property type="match status" value="1"/>
</dbReference>
<dbReference type="EMBL" id="VDFR01000021">
    <property type="protein sequence ID" value="TNC49740.1"/>
    <property type="molecule type" value="Genomic_DNA"/>
</dbReference>
<feature type="domain" description="Methyltransferase small" evidence="5">
    <location>
        <begin position="141"/>
        <end position="276"/>
    </location>
</feature>
<evidence type="ECO:0000313" key="9">
    <source>
        <dbReference type="EMBL" id="TNC49955.1"/>
    </source>
</evidence>
<dbReference type="GO" id="GO:0008170">
    <property type="term" value="F:N-methyltransferase activity"/>
    <property type="evidence" value="ECO:0007669"/>
    <property type="project" value="UniProtKB-ARBA"/>
</dbReference>
<dbReference type="Pfam" id="PF23186">
    <property type="entry name" value="DUF7059"/>
    <property type="match status" value="1"/>
</dbReference>
<dbReference type="PANTHER" id="PTHR45875">
    <property type="entry name" value="METHYLTRANSFERASE N6AMT1"/>
    <property type="match status" value="1"/>
</dbReference>
<dbReference type="InterPro" id="IPR007848">
    <property type="entry name" value="Small_mtfrase_dom"/>
</dbReference>
<dbReference type="InterPro" id="IPR029063">
    <property type="entry name" value="SAM-dependent_MTases_sf"/>
</dbReference>
<accession>A0A5C4MZW7</accession>
<dbReference type="GO" id="GO:0008757">
    <property type="term" value="F:S-adenosylmethionine-dependent methyltransferase activity"/>
    <property type="evidence" value="ECO:0007669"/>
    <property type="project" value="TreeGrafter"/>
</dbReference>
<dbReference type="PANTHER" id="PTHR45875:SF1">
    <property type="entry name" value="METHYLTRANSFERASE N6AMT1"/>
    <property type="match status" value="1"/>
</dbReference>
<organism evidence="8 10">
    <name type="scientific">Mumia zhuanghuii</name>
    <dbReference type="NCBI Taxonomy" id="2585211"/>
    <lineage>
        <taxon>Bacteria</taxon>
        <taxon>Bacillati</taxon>
        <taxon>Actinomycetota</taxon>
        <taxon>Actinomycetes</taxon>
        <taxon>Propionibacteriales</taxon>
        <taxon>Nocardioidaceae</taxon>
        <taxon>Mumia</taxon>
    </lineage>
</organism>
<dbReference type="RefSeq" id="WP_139086527.1">
    <property type="nucleotide sequence ID" value="NZ_VDFR01000020.1"/>
</dbReference>
<dbReference type="SUPFAM" id="SSF53335">
    <property type="entry name" value="S-adenosyl-L-methionine-dependent methyltransferases"/>
    <property type="match status" value="1"/>
</dbReference>
<feature type="domain" description="DUF7059" evidence="6">
    <location>
        <begin position="17"/>
        <end position="98"/>
    </location>
</feature>
<dbReference type="AlphaFoldDB" id="A0A5C4MZW7"/>
<gene>
    <name evidence="9" type="ORF">FHE65_04500</name>
    <name evidence="8" type="ORF">FHE65_04955</name>
</gene>
<dbReference type="GO" id="GO:0035657">
    <property type="term" value="C:eRF1 methyltransferase complex"/>
    <property type="evidence" value="ECO:0007669"/>
    <property type="project" value="TreeGrafter"/>
</dbReference>
<evidence type="ECO:0000256" key="4">
    <source>
        <dbReference type="ARBA" id="ARBA00022691"/>
    </source>
</evidence>
<evidence type="ECO:0000313" key="10">
    <source>
        <dbReference type="Proteomes" id="UP000306740"/>
    </source>
</evidence>
<dbReference type="InterPro" id="IPR002052">
    <property type="entry name" value="DNA_methylase_N6_adenine_CS"/>
</dbReference>
<dbReference type="GO" id="GO:0003676">
    <property type="term" value="F:nucleic acid binding"/>
    <property type="evidence" value="ECO:0007669"/>
    <property type="project" value="InterPro"/>
</dbReference>
<protein>
    <submittedName>
        <fullName evidence="8">Methyltransferase</fullName>
    </submittedName>
</protein>
<dbReference type="InterPro" id="IPR056684">
    <property type="entry name" value="DUF7782"/>
</dbReference>
<dbReference type="InterPro" id="IPR055487">
    <property type="entry name" value="DUF7059"/>
</dbReference>
<dbReference type="PROSITE" id="PS00092">
    <property type="entry name" value="N6_MTASE"/>
    <property type="match status" value="1"/>
</dbReference>